<dbReference type="EMBL" id="CM044702">
    <property type="protein sequence ID" value="KAI5675233.1"/>
    <property type="molecule type" value="Genomic_DNA"/>
</dbReference>
<name>A0ACC0BRE5_CATRO</name>
<evidence type="ECO:0000313" key="2">
    <source>
        <dbReference type="Proteomes" id="UP001060085"/>
    </source>
</evidence>
<proteinExistence type="predicted"/>
<dbReference type="Proteomes" id="UP001060085">
    <property type="component" value="Linkage Group LG02"/>
</dbReference>
<protein>
    <submittedName>
        <fullName evidence="1">Uncharacterized protein</fullName>
    </submittedName>
</protein>
<sequence length="124" mass="13960">MTSLLDRMVTLLPSSRKWNLVGIDFCGAIVEFFSIVIVSLIPKKKHSKSVGDFRPISCCNVFYKVITKLLASRLGKVLLTFIDGAESAFVEGRSMVEDIHLAQDFMRGYARKRTSPKFTLKVDL</sequence>
<reference evidence="2" key="1">
    <citation type="journal article" date="2023" name="Nat. Plants">
        <title>Single-cell RNA sequencing provides a high-resolution roadmap for understanding the multicellular compartmentation of specialized metabolism.</title>
        <authorList>
            <person name="Sun S."/>
            <person name="Shen X."/>
            <person name="Li Y."/>
            <person name="Li Y."/>
            <person name="Wang S."/>
            <person name="Li R."/>
            <person name="Zhang H."/>
            <person name="Shen G."/>
            <person name="Guo B."/>
            <person name="Wei J."/>
            <person name="Xu J."/>
            <person name="St-Pierre B."/>
            <person name="Chen S."/>
            <person name="Sun C."/>
        </authorList>
    </citation>
    <scope>NUCLEOTIDE SEQUENCE [LARGE SCALE GENOMIC DNA]</scope>
</reference>
<accession>A0ACC0BRE5</accession>
<organism evidence="1 2">
    <name type="scientific">Catharanthus roseus</name>
    <name type="common">Madagascar periwinkle</name>
    <name type="synonym">Vinca rosea</name>
    <dbReference type="NCBI Taxonomy" id="4058"/>
    <lineage>
        <taxon>Eukaryota</taxon>
        <taxon>Viridiplantae</taxon>
        <taxon>Streptophyta</taxon>
        <taxon>Embryophyta</taxon>
        <taxon>Tracheophyta</taxon>
        <taxon>Spermatophyta</taxon>
        <taxon>Magnoliopsida</taxon>
        <taxon>eudicotyledons</taxon>
        <taxon>Gunneridae</taxon>
        <taxon>Pentapetalae</taxon>
        <taxon>asterids</taxon>
        <taxon>lamiids</taxon>
        <taxon>Gentianales</taxon>
        <taxon>Apocynaceae</taxon>
        <taxon>Rauvolfioideae</taxon>
        <taxon>Vinceae</taxon>
        <taxon>Catharanthinae</taxon>
        <taxon>Catharanthus</taxon>
    </lineage>
</organism>
<evidence type="ECO:0000313" key="1">
    <source>
        <dbReference type="EMBL" id="KAI5675233.1"/>
    </source>
</evidence>
<comment type="caution">
    <text evidence="1">The sequence shown here is derived from an EMBL/GenBank/DDBJ whole genome shotgun (WGS) entry which is preliminary data.</text>
</comment>
<keyword evidence="2" id="KW-1185">Reference proteome</keyword>
<gene>
    <name evidence="1" type="ORF">M9H77_06183</name>
</gene>